<gene>
    <name evidence="1" type="primary">34</name>
</gene>
<accession>Q76YB2</accession>
<dbReference type="GeneID" id="2657869"/>
<name>Q76YB2_9CAUD</name>
<reference evidence="1 2" key="1">
    <citation type="journal article" date="2001" name="J. Bacteriol.">
        <title>Phylogeny of the major head and tail genes of the wide-ranging T4-type bacteriophages.</title>
        <authorList>
            <person name="Tetart F."/>
            <person name="Desplats C."/>
            <person name="Kutateladze M."/>
            <person name="Monod C."/>
            <person name="Ackermann H.W."/>
            <person name="Krisch H.M."/>
        </authorList>
    </citation>
    <scope>NUCLEOTIDE SEQUENCE</scope>
</reference>
<keyword evidence="2" id="KW-1185">Reference proteome</keyword>
<sequence length="1236" mass="134541">MALQPLRATAGLDAAGKRAINFGYPDKSFGGDGVNVDFFIYENTIQPHSPSRTYPKDFAVVYNDRIYISQVEITAPEAFNLNKWKATRVDPSWRVVTSTANLQGNIRQGEYILSQVVGANSVYTMPFDAANAIPTAGDTVVIKDNGFATHDYEIVVNGNGKNINGSATHRITLAGSTTVFIYNGTEWVAQLWAQGDSNRTYISSSSYVPGENYFRSKVGDHLVRETQYGGGIRVRLPRYANHGDTIVTYDLDGMNPVTKTEFFIYPNSGHKILTEVGAAAVDTAKFDSTGWGYLIFDSRVNQWRVFDADAKIRWNMIQANYTATLGEKLAVHAANNTDVITVTFPQEASNGDSFIIDTSYMVQGSKITLKIPDAQANDFIVPDENALSTPYVSKYRDIVKDLTKFTTKTETFTIDGRSHQWEFTYFRNALGTGLDVWILVTNIPVPFRVDRNDTSFVGLAAISTQAEVNKNKEQITTGQNRDCETFVTPETLANKLATQTNRGIARLATDAESKATTGTTEAWNSVIMTPERVNNRLATETMRGVMTVATQAQANAMTGTGEMWAQTAITPKVLDGRKSTETQTGITYQVIQAGAKQAERATKGVGVHDFDEHYRYVTPKVLFEKVATDTSQGMGFTATQAEANAGTDNHVNGPLLVTAKILHGRQATTALTGLSRAVTDAEMSSNTPPTGDNVHVTPDAIIKRTANETRWGLAETATQAEVDAGVLHDRYFVTPLTNKVWLDATRLTVEASSGLTTVGTIWQGQKFDIVLSTETQRGTLRVATQAESNTMLTPIDDAVITPKKLNDRRASETLTGIIELATKAESDTGTDATRSVTPLRVLDSIRTSANHRMSESRYGVGMMCVLANDASVNTVWQGDDIQGSTRPVTNYANDNIVVSPRALNTALTHYLPILGVAESSRSMDTTDGTRVKADDWVRRTVAQTITGAMKFTQNTLFEKSAPVVILNDITAGSHTTKIQFKTNANTNWWETGVYVIDGGFVINSYVGNTGTPRLVIARDGATTFSNSVSNGGQDPTAANHLTRWDYTENRYMRKTGNIAETITGFKTFQNNTTFSAGAGNAFSIKIGPDSEKSGIYAHPDGTLAIGSNGILRLRPRSMTDATNQTSIESTGVMTVASQVKTLATAPVAANDLTRKDYVDGLIDDVTKSADSRVNKKGDNMTGELIITSPQAITANGAVTIKELLTVKTLRIEVGNGEFLEIRPNAVTRSVDFVWIS</sequence>
<evidence type="ECO:0000313" key="1">
    <source>
        <dbReference type="EMBL" id="AAQ17983.1"/>
    </source>
</evidence>
<dbReference type="EMBL" id="AY266303">
    <property type="protein sequence ID" value="AAQ17983.1"/>
    <property type="molecule type" value="Genomic_DNA"/>
</dbReference>
<dbReference type="Proteomes" id="UP000002555">
    <property type="component" value="Segment"/>
</dbReference>
<dbReference type="RefSeq" id="NP_944211.1">
    <property type="nucleotide sequence ID" value="NC_005260.1"/>
</dbReference>
<protein>
    <submittedName>
        <fullName evidence="1">Gp34 long tail fiber proximal subunit</fullName>
    </submittedName>
</protein>
<evidence type="ECO:0000313" key="2">
    <source>
        <dbReference type="Proteomes" id="UP000002555"/>
    </source>
</evidence>
<dbReference type="KEGG" id="vg:2657869"/>
<proteinExistence type="predicted"/>
<organism evidence="1 2">
    <name type="scientific">Aeromonas phage Aeh1</name>
    <dbReference type="NCBI Taxonomy" id="2880362"/>
    <lineage>
        <taxon>Viruses</taxon>
        <taxon>Duplodnaviria</taxon>
        <taxon>Heunggongvirae</taxon>
        <taxon>Uroviricota</taxon>
        <taxon>Caudoviricetes</taxon>
        <taxon>Pantevenvirales</taxon>
        <taxon>Straboviridae</taxon>
        <taxon>Cinqassovirus</taxon>
        <taxon>Cinqassovirus aeh1</taxon>
    </lineage>
</organism>